<name>A0A481Z6I3_9VIRU</name>
<dbReference type="EMBL" id="MK500507">
    <property type="protein sequence ID" value="QBK91012.1"/>
    <property type="molecule type" value="Genomic_DNA"/>
</dbReference>
<organism evidence="1">
    <name type="scientific">Pithovirus LCPAC201</name>
    <dbReference type="NCBI Taxonomy" id="2506591"/>
    <lineage>
        <taxon>Viruses</taxon>
        <taxon>Pithoviruses</taxon>
    </lineage>
</organism>
<proteinExistence type="predicted"/>
<gene>
    <name evidence="1" type="ORF">LCPAC201_03130</name>
</gene>
<evidence type="ECO:0000313" key="1">
    <source>
        <dbReference type="EMBL" id="QBK91012.1"/>
    </source>
</evidence>
<accession>A0A481Z6I3</accession>
<reference evidence="1" key="1">
    <citation type="journal article" date="2019" name="MBio">
        <title>Virus Genomes from Deep Sea Sediments Expand the Ocean Megavirome and Support Independent Origins of Viral Gigantism.</title>
        <authorList>
            <person name="Backstrom D."/>
            <person name="Yutin N."/>
            <person name="Jorgensen S.L."/>
            <person name="Dharamshi J."/>
            <person name="Homa F."/>
            <person name="Zaremba-Niedwiedzka K."/>
            <person name="Spang A."/>
            <person name="Wolf Y.I."/>
            <person name="Koonin E.V."/>
            <person name="Ettema T.J."/>
        </authorList>
    </citation>
    <scope>NUCLEOTIDE SEQUENCE</scope>
</reference>
<protein>
    <submittedName>
        <fullName evidence="1">Uncharacterized protein</fullName>
    </submittedName>
</protein>
<sequence length="147" mass="16837">MDKSFIVRGDTKTYYTQLKMMRGTWTNKPKDGGESGWYFGNYNRQNVEEYVNSVNAGTAKPPPTYPVQTVRWTTFKPKDGMKLKITIPEGVTDYIVSSVENEGWMVVKATIFCPRNPESIHQIVIISGKWQIRSYIPVHTIEPVSQD</sequence>